<dbReference type="GO" id="GO:0032259">
    <property type="term" value="P:methylation"/>
    <property type="evidence" value="ECO:0007669"/>
    <property type="project" value="UniProtKB-KW"/>
</dbReference>
<dbReference type="Pfam" id="PF05185">
    <property type="entry name" value="PRMT5"/>
    <property type="match status" value="1"/>
</dbReference>
<evidence type="ECO:0000313" key="12">
    <source>
        <dbReference type="EMBL" id="KAK5781134.1"/>
    </source>
</evidence>
<dbReference type="AlphaFoldDB" id="A0AAN7WLY4"/>
<name>A0AAN7WLY4_9SACH</name>
<accession>A0AAN7WLY4</accession>
<evidence type="ECO:0000256" key="4">
    <source>
        <dbReference type="PIRSR" id="PIRSR015894-1"/>
    </source>
</evidence>
<dbReference type="EMBL" id="JAWIZZ010000038">
    <property type="protein sequence ID" value="KAK5781134.1"/>
    <property type="molecule type" value="Genomic_DNA"/>
</dbReference>
<evidence type="ECO:0000256" key="6">
    <source>
        <dbReference type="PIRSR" id="PIRSR015894-3"/>
    </source>
</evidence>
<organism evidence="12 13">
    <name type="scientific">Arxiozyma heterogenica</name>
    <dbReference type="NCBI Taxonomy" id="278026"/>
    <lineage>
        <taxon>Eukaryota</taxon>
        <taxon>Fungi</taxon>
        <taxon>Dikarya</taxon>
        <taxon>Ascomycota</taxon>
        <taxon>Saccharomycotina</taxon>
        <taxon>Saccharomycetes</taxon>
        <taxon>Saccharomycetales</taxon>
        <taxon>Saccharomycetaceae</taxon>
        <taxon>Arxiozyma</taxon>
    </lineage>
</organism>
<feature type="binding site" evidence="5">
    <location>
        <position position="346"/>
    </location>
    <ligand>
        <name>S-adenosyl-L-methionine</name>
        <dbReference type="ChEBI" id="CHEBI:59789"/>
    </ligand>
</feature>
<evidence type="ECO:0000256" key="5">
    <source>
        <dbReference type="PIRSR" id="PIRSR015894-2"/>
    </source>
</evidence>
<feature type="compositionally biased region" description="Polar residues" evidence="8">
    <location>
        <begin position="830"/>
        <end position="852"/>
    </location>
</feature>
<feature type="binding site" evidence="5">
    <location>
        <position position="415"/>
    </location>
    <ligand>
        <name>S-adenosyl-L-methionine</name>
        <dbReference type="ChEBI" id="CHEBI:59789"/>
    </ligand>
</feature>
<dbReference type="InterPro" id="IPR029063">
    <property type="entry name" value="SAM-dependent_MTases_sf"/>
</dbReference>
<evidence type="ECO:0000256" key="1">
    <source>
        <dbReference type="ARBA" id="ARBA00022603"/>
    </source>
</evidence>
<dbReference type="InterPro" id="IPR035247">
    <property type="entry name" value="PRMT5_TIM"/>
</dbReference>
<dbReference type="PANTHER" id="PTHR10738">
    <property type="entry name" value="PROTEIN ARGININE N-METHYLTRANSFERASE 5"/>
    <property type="match status" value="1"/>
</dbReference>
<keyword evidence="13" id="KW-1185">Reference proteome</keyword>
<evidence type="ECO:0000313" key="13">
    <source>
        <dbReference type="Proteomes" id="UP001306508"/>
    </source>
</evidence>
<dbReference type="InterPro" id="IPR025799">
    <property type="entry name" value="Arg_MeTrfase"/>
</dbReference>
<evidence type="ECO:0000259" key="9">
    <source>
        <dbReference type="Pfam" id="PF05185"/>
    </source>
</evidence>
<evidence type="ECO:0000256" key="3">
    <source>
        <dbReference type="ARBA" id="ARBA00022691"/>
    </source>
</evidence>
<evidence type="ECO:0000256" key="7">
    <source>
        <dbReference type="PROSITE-ProRule" id="PRU01015"/>
    </source>
</evidence>
<evidence type="ECO:0000259" key="10">
    <source>
        <dbReference type="Pfam" id="PF17285"/>
    </source>
</evidence>
<evidence type="ECO:0000256" key="8">
    <source>
        <dbReference type="SAM" id="MobiDB-lite"/>
    </source>
</evidence>
<dbReference type="PROSITE" id="PS51678">
    <property type="entry name" value="SAM_MT_PRMT"/>
    <property type="match status" value="1"/>
</dbReference>
<dbReference type="Pfam" id="PF17285">
    <property type="entry name" value="PRMT5_TIM"/>
    <property type="match status" value="1"/>
</dbReference>
<dbReference type="GO" id="GO:0016274">
    <property type="term" value="F:protein-arginine N-methyltransferase activity"/>
    <property type="evidence" value="ECO:0007669"/>
    <property type="project" value="InterPro"/>
</dbReference>
<protein>
    <recommendedName>
        <fullName evidence="14">Protein arginine N-methyltransferase</fullName>
    </recommendedName>
</protein>
<feature type="active site" description="Proton donor/acceptor" evidence="4">
    <location>
        <position position="468"/>
    </location>
</feature>
<dbReference type="InterPro" id="IPR035248">
    <property type="entry name" value="PRMT5_C"/>
</dbReference>
<dbReference type="InterPro" id="IPR007857">
    <property type="entry name" value="Arg_MeTrfase_PRMT5"/>
</dbReference>
<proteinExistence type="predicted"/>
<feature type="region of interest" description="Disordered" evidence="8">
    <location>
        <begin position="830"/>
        <end position="858"/>
    </location>
</feature>
<dbReference type="Gene3D" id="3.20.20.150">
    <property type="entry name" value="Divalent-metal-dependent TIM barrel enzymes"/>
    <property type="match status" value="1"/>
</dbReference>
<feature type="domain" description="PRMT5 arginine-N-methyltransferase" evidence="9">
    <location>
        <begin position="324"/>
        <end position="489"/>
    </location>
</feature>
<keyword evidence="1 7" id="KW-0489">Methyltransferase</keyword>
<dbReference type="PANTHER" id="PTHR10738:SF0">
    <property type="entry name" value="PROTEIN ARGININE N-METHYLTRANSFERASE 5"/>
    <property type="match status" value="1"/>
</dbReference>
<feature type="active site" description="Proton donor/acceptor" evidence="4">
    <location>
        <position position="459"/>
    </location>
</feature>
<feature type="domain" description="PRMT5 oligomerisation" evidence="11">
    <location>
        <begin position="492"/>
        <end position="902"/>
    </location>
</feature>
<dbReference type="Pfam" id="PF17286">
    <property type="entry name" value="PRMT5_C"/>
    <property type="match status" value="1"/>
</dbReference>
<dbReference type="Proteomes" id="UP001306508">
    <property type="component" value="Unassembled WGS sequence"/>
</dbReference>
<feature type="site" description="Critical for specifying symmetric addition of methyl groups" evidence="6">
    <location>
        <position position="349"/>
    </location>
</feature>
<feature type="compositionally biased region" description="Low complexity" evidence="8">
    <location>
        <begin position="714"/>
        <end position="759"/>
    </location>
</feature>
<feature type="binding site" evidence="5">
    <location>
        <begin position="442"/>
        <end position="443"/>
    </location>
    <ligand>
        <name>S-adenosyl-L-methionine</name>
        <dbReference type="ChEBI" id="CHEBI:59789"/>
    </ligand>
</feature>
<sequence length="905" mass="103826">MQSNVFIGVKPSLNHTVGNLTNSNEYIKNDIFSGNYDYILLPITNSRYKETVKRYIKDFKDSQDKTFCSDLTIPEPQLQDISISPFNGGSQEEAPRYIGLLSSWLELESPDLLQRSLAFQVLLNECRYAKYVGIKKLILAPPKDLVNLQDYSQIVARLLNSDIFRPGQDATQQNTERMILSISLPLCEDSDPLATWEIWNTVRKLCDFHPSLTISLAISKVKTPNYVLNRWLCEPVSCLLVSSSIFATNKYGYPVLYKFNQNLIRKFQDINGNSQITSNDLCVLLHGMEKYAYSVNGGENSYLAYINHLLKKGDQAMLSECINGSNEPYLLSPLKPNSENLTNEIYSNFEKDEVKYDMYEKAIEKAICNIKNFIDNSSQFTILIAGAGRGAIVDKLYQVIMKHNIINRARILALEKNPEACLYLQKRNFEYWNSRVELIKEDMKTWKDPTIKIDICISELLGSFGCNELSPECLFEIEKYHGKPNTIYIPKSYSSYVAPITCPLIYQKLKDTNDRKKNLQSFWVLHKIPYQVLSSKISKVWTFKHPMIRANFTQQYTTVFKLKQRGEIHGLIGFFTAILYDEETILSIIPDGHIVKDKLENYHMHNMENIFHTKDMISWSPIIFPLEQPLPIVDDTEVSLSISRLHNGREVWYEWSMESFMYFVVPEEKVRQINNHTSLSKDVSNNNHDHNIYVMPKTKYMGYRDMSTFEEVTNTKNPNPNPNLNLNPKSNLNSNSNSSLTLSKSKNANANTNTNISSNLEDSQQNSLLKNKNFVNLTTDNEEDEKAQDFALQNFNSGWQSVNDIHGWVTDDPILAQEHGTYIHKDINPTPTFNLSKNDSNNTHTSPPNHYLSSPPPHKPMIILPQQLDLEPINEEYISQEIHMRVKTGSTTIHNIGGHAFSIPI</sequence>
<dbReference type="Gene3D" id="2.70.160.11">
    <property type="entry name" value="Hnrnp arginine n-methyltransferase1"/>
    <property type="match status" value="1"/>
</dbReference>
<dbReference type="GO" id="GO:0005829">
    <property type="term" value="C:cytosol"/>
    <property type="evidence" value="ECO:0007669"/>
    <property type="project" value="TreeGrafter"/>
</dbReference>
<gene>
    <name evidence="12" type="ORF">RI543_001526</name>
</gene>
<dbReference type="GO" id="GO:0006355">
    <property type="term" value="P:regulation of DNA-templated transcription"/>
    <property type="evidence" value="ECO:0007669"/>
    <property type="project" value="TreeGrafter"/>
</dbReference>
<evidence type="ECO:0000259" key="11">
    <source>
        <dbReference type="Pfam" id="PF17286"/>
    </source>
</evidence>
<evidence type="ECO:0008006" key="14">
    <source>
        <dbReference type="Google" id="ProtNLM"/>
    </source>
</evidence>
<comment type="caution">
    <text evidence="12">The sequence shown here is derived from an EMBL/GenBank/DDBJ whole genome shotgun (WGS) entry which is preliminary data.</text>
</comment>
<dbReference type="SUPFAM" id="SSF53335">
    <property type="entry name" value="S-adenosyl-L-methionine-dependent methyltransferases"/>
    <property type="match status" value="1"/>
</dbReference>
<dbReference type="GO" id="GO:0005634">
    <property type="term" value="C:nucleus"/>
    <property type="evidence" value="ECO:0007669"/>
    <property type="project" value="TreeGrafter"/>
</dbReference>
<dbReference type="PIRSF" id="PIRSF015894">
    <property type="entry name" value="Skb1_MeTrfase"/>
    <property type="match status" value="1"/>
</dbReference>
<feature type="binding site" evidence="5">
    <location>
        <begin position="355"/>
        <end position="356"/>
    </location>
    <ligand>
        <name>S-adenosyl-L-methionine</name>
        <dbReference type="ChEBI" id="CHEBI:59789"/>
    </ligand>
</feature>
<feature type="domain" description="PRMT5 TIM barrel" evidence="10">
    <location>
        <begin position="35"/>
        <end position="312"/>
    </location>
</feature>
<reference evidence="13" key="1">
    <citation type="submission" date="2023-07" db="EMBL/GenBank/DDBJ databases">
        <title>A draft genome of Kazachstania heterogenica Y-27499.</title>
        <authorList>
            <person name="Donic C."/>
            <person name="Kralova J.S."/>
            <person name="Fidel L."/>
            <person name="Ben-Dor S."/>
            <person name="Jung S."/>
        </authorList>
    </citation>
    <scope>NUCLEOTIDE SEQUENCE [LARGE SCALE GENOMIC DNA]</scope>
    <source>
        <strain evidence="13">Y27499</strain>
    </source>
</reference>
<feature type="region of interest" description="Disordered" evidence="8">
    <location>
        <begin position="711"/>
        <end position="764"/>
    </location>
</feature>
<evidence type="ECO:0000256" key="2">
    <source>
        <dbReference type="ARBA" id="ARBA00022679"/>
    </source>
</evidence>
<keyword evidence="3 5" id="KW-0949">S-adenosyl-L-methionine</keyword>
<keyword evidence="2 7" id="KW-0808">Transferase</keyword>
<dbReference type="Gene3D" id="3.40.50.150">
    <property type="entry name" value="Vaccinia Virus protein VP39"/>
    <property type="match status" value="1"/>
</dbReference>
<dbReference type="InterPro" id="IPR035075">
    <property type="entry name" value="PRMT5"/>
</dbReference>